<comment type="caution">
    <text evidence="2">The sequence shown here is derived from an EMBL/GenBank/DDBJ whole genome shotgun (WGS) entry which is preliminary data.</text>
</comment>
<sequence>MDIDSDTESDVYSVASGPPPSVSGSLASSMTSYEVDRSMRSASPVSVLSVTESMQANIYRQEYGRGLNNYSDVYRLPADEEELERLDKQHSMFVEVMGGKYVPPMASVMADDVPGEVKACLDLGCGSGSWIMDVARDFPNCSAVAVDLIPMQSPHIMVHRTMPPNLRSEVDDVNLGLEHFYGDFNVVHARLISSGIKDYHRLIDQIAHVLRPGGLIDISEFDFYIYDKDHRRIEMGTHEVRPPWWAQWMTFTRAAIRNIGGDVDAATHIYDWISSNPLFEDAVYREFWLPVVPPPRSPSNEHMESFYRKMKEDVMSFLRSGRPLLLGSGLPENIINDIESNAVREIDMRQTPQFTRLQCVYARKKAR</sequence>
<dbReference type="Proteomes" id="UP000284706">
    <property type="component" value="Unassembled WGS sequence"/>
</dbReference>
<proteinExistence type="predicted"/>
<dbReference type="Pfam" id="PF13489">
    <property type="entry name" value="Methyltransf_23"/>
    <property type="match status" value="1"/>
</dbReference>
<reference evidence="2 3" key="1">
    <citation type="journal article" date="2018" name="Evol. Lett.">
        <title>Horizontal gene cluster transfer increased hallucinogenic mushroom diversity.</title>
        <authorList>
            <person name="Reynolds H.T."/>
            <person name="Vijayakumar V."/>
            <person name="Gluck-Thaler E."/>
            <person name="Korotkin H.B."/>
            <person name="Matheny P.B."/>
            <person name="Slot J.C."/>
        </authorList>
    </citation>
    <scope>NUCLEOTIDE SEQUENCE [LARGE SCALE GENOMIC DNA]</scope>
    <source>
        <strain evidence="2 3">SRW20</strain>
    </source>
</reference>
<dbReference type="AlphaFoldDB" id="A0A409YT16"/>
<feature type="region of interest" description="Disordered" evidence="1">
    <location>
        <begin position="1"/>
        <end position="29"/>
    </location>
</feature>
<accession>A0A409YT16</accession>
<evidence type="ECO:0000313" key="2">
    <source>
        <dbReference type="EMBL" id="PPR06142.1"/>
    </source>
</evidence>
<evidence type="ECO:0000313" key="3">
    <source>
        <dbReference type="Proteomes" id="UP000284706"/>
    </source>
</evidence>
<dbReference type="OrthoDB" id="2013972at2759"/>
<dbReference type="GO" id="GO:0008168">
    <property type="term" value="F:methyltransferase activity"/>
    <property type="evidence" value="ECO:0007669"/>
    <property type="project" value="TreeGrafter"/>
</dbReference>
<gene>
    <name evidence="2" type="ORF">CVT26_005364</name>
</gene>
<keyword evidence="3" id="KW-1185">Reference proteome</keyword>
<dbReference type="SUPFAM" id="SSF53335">
    <property type="entry name" value="S-adenosyl-L-methionine-dependent methyltransferases"/>
    <property type="match status" value="1"/>
</dbReference>
<protein>
    <recommendedName>
        <fullName evidence="4">Methyltransferase domain-containing protein</fullName>
    </recommendedName>
</protein>
<evidence type="ECO:0000256" key="1">
    <source>
        <dbReference type="SAM" id="MobiDB-lite"/>
    </source>
</evidence>
<organism evidence="2 3">
    <name type="scientific">Gymnopilus dilepis</name>
    <dbReference type="NCBI Taxonomy" id="231916"/>
    <lineage>
        <taxon>Eukaryota</taxon>
        <taxon>Fungi</taxon>
        <taxon>Dikarya</taxon>
        <taxon>Basidiomycota</taxon>
        <taxon>Agaricomycotina</taxon>
        <taxon>Agaricomycetes</taxon>
        <taxon>Agaricomycetidae</taxon>
        <taxon>Agaricales</taxon>
        <taxon>Agaricineae</taxon>
        <taxon>Hymenogastraceae</taxon>
        <taxon>Gymnopilus</taxon>
    </lineage>
</organism>
<dbReference type="InParanoid" id="A0A409YT16"/>
<dbReference type="STRING" id="231916.A0A409YT16"/>
<dbReference type="EMBL" id="NHYE01000373">
    <property type="protein sequence ID" value="PPR06142.1"/>
    <property type="molecule type" value="Genomic_DNA"/>
</dbReference>
<dbReference type="InterPro" id="IPR029063">
    <property type="entry name" value="SAM-dependent_MTases_sf"/>
</dbReference>
<dbReference type="PANTHER" id="PTHR43591:SF24">
    <property type="entry name" value="2-METHOXY-6-POLYPRENYL-1,4-BENZOQUINOL METHYLASE, MITOCHONDRIAL"/>
    <property type="match status" value="1"/>
</dbReference>
<dbReference type="CDD" id="cd02440">
    <property type="entry name" value="AdoMet_MTases"/>
    <property type="match status" value="1"/>
</dbReference>
<name>A0A409YT16_9AGAR</name>
<dbReference type="PANTHER" id="PTHR43591">
    <property type="entry name" value="METHYLTRANSFERASE"/>
    <property type="match status" value="1"/>
</dbReference>
<evidence type="ECO:0008006" key="4">
    <source>
        <dbReference type="Google" id="ProtNLM"/>
    </source>
</evidence>
<dbReference type="Gene3D" id="3.40.50.150">
    <property type="entry name" value="Vaccinia Virus protein VP39"/>
    <property type="match status" value="1"/>
</dbReference>